<dbReference type="InterPro" id="IPR010280">
    <property type="entry name" value="U5_MeTrfase_fam"/>
</dbReference>
<dbReference type="Gene3D" id="2.40.50.140">
    <property type="entry name" value="Nucleic acid-binding proteins"/>
    <property type="match status" value="1"/>
</dbReference>
<dbReference type="EMBL" id="UINC01146552">
    <property type="protein sequence ID" value="SVD37344.1"/>
    <property type="molecule type" value="Genomic_DNA"/>
</dbReference>
<dbReference type="Pfam" id="PF01938">
    <property type="entry name" value="TRAM"/>
    <property type="match status" value="1"/>
</dbReference>
<name>A0A382USY9_9ZZZZ</name>
<evidence type="ECO:0000256" key="3">
    <source>
        <dbReference type="ARBA" id="ARBA00022691"/>
    </source>
</evidence>
<dbReference type="PROSITE" id="PS50926">
    <property type="entry name" value="TRAM"/>
    <property type="match status" value="1"/>
</dbReference>
<evidence type="ECO:0000256" key="1">
    <source>
        <dbReference type="ARBA" id="ARBA00022603"/>
    </source>
</evidence>
<keyword evidence="2" id="KW-0808">Transferase</keyword>
<dbReference type="SUPFAM" id="SSF50249">
    <property type="entry name" value="Nucleic acid-binding proteins"/>
    <property type="match status" value="1"/>
</dbReference>
<reference evidence="5" key="1">
    <citation type="submission" date="2018-05" db="EMBL/GenBank/DDBJ databases">
        <authorList>
            <person name="Lanie J.A."/>
            <person name="Ng W.-L."/>
            <person name="Kazmierczak K.M."/>
            <person name="Andrzejewski T.M."/>
            <person name="Davidsen T.M."/>
            <person name="Wayne K.J."/>
            <person name="Tettelin H."/>
            <person name="Glass J.I."/>
            <person name="Rusch D."/>
            <person name="Podicherti R."/>
            <person name="Tsui H.-C.T."/>
            <person name="Winkler M.E."/>
        </authorList>
    </citation>
    <scope>NUCLEOTIDE SEQUENCE</scope>
</reference>
<dbReference type="InterPro" id="IPR012340">
    <property type="entry name" value="NA-bd_OB-fold"/>
</dbReference>
<organism evidence="5">
    <name type="scientific">marine metagenome</name>
    <dbReference type="NCBI Taxonomy" id="408172"/>
    <lineage>
        <taxon>unclassified sequences</taxon>
        <taxon>metagenomes</taxon>
        <taxon>ecological metagenomes</taxon>
    </lineage>
</organism>
<sequence>MARILNLRIERPVTGGAMLAHHGGRVVLVDGAIPGERVHARVDRERRDVLFATVIGVIEPDPDRRSLESDPACGGQAYLHIQYDRQRQLKSQMIGDALRRMTKLDAVAVPVAP</sequence>
<keyword evidence="3" id="KW-0949">S-adenosyl-L-methionine</keyword>
<gene>
    <name evidence="5" type="ORF">METZ01_LOCUS390198</name>
</gene>
<feature type="non-terminal residue" evidence="5">
    <location>
        <position position="113"/>
    </location>
</feature>
<evidence type="ECO:0000256" key="2">
    <source>
        <dbReference type="ARBA" id="ARBA00022679"/>
    </source>
</evidence>
<dbReference type="AlphaFoldDB" id="A0A382USY9"/>
<dbReference type="PANTHER" id="PTHR11061">
    <property type="entry name" value="RNA M5U METHYLTRANSFERASE"/>
    <property type="match status" value="1"/>
</dbReference>
<dbReference type="GO" id="GO:0070041">
    <property type="term" value="F:rRNA (uridine-C5-)-methyltransferase activity"/>
    <property type="evidence" value="ECO:0007669"/>
    <property type="project" value="TreeGrafter"/>
</dbReference>
<accession>A0A382USY9</accession>
<evidence type="ECO:0000259" key="4">
    <source>
        <dbReference type="PROSITE" id="PS50926"/>
    </source>
</evidence>
<keyword evidence="1" id="KW-0489">Methyltransferase</keyword>
<evidence type="ECO:0000313" key="5">
    <source>
        <dbReference type="EMBL" id="SVD37344.1"/>
    </source>
</evidence>
<dbReference type="InterPro" id="IPR002792">
    <property type="entry name" value="TRAM_dom"/>
</dbReference>
<dbReference type="GO" id="GO:0070475">
    <property type="term" value="P:rRNA base methylation"/>
    <property type="evidence" value="ECO:0007669"/>
    <property type="project" value="TreeGrafter"/>
</dbReference>
<feature type="domain" description="TRAM" evidence="4">
    <location>
        <begin position="1"/>
        <end position="56"/>
    </location>
</feature>
<protein>
    <recommendedName>
        <fullName evidence="4">TRAM domain-containing protein</fullName>
    </recommendedName>
</protein>
<proteinExistence type="predicted"/>
<dbReference type="PANTHER" id="PTHR11061:SF30">
    <property type="entry name" value="TRNA (URACIL(54)-C(5))-METHYLTRANSFERASE"/>
    <property type="match status" value="1"/>
</dbReference>